<name>A0A7X0VWB6_9BACL</name>
<sequence length="73" mass="8298">MAMASLIKPCHLSGRQARSFDPDVIERKTTREHLLCILSEKPAPNAFLPSVRGVTFNSQGWVNLRTIRFPPHR</sequence>
<dbReference type="RefSeq" id="WP_185128445.1">
    <property type="nucleotide sequence ID" value="NZ_JACJVO010000009.1"/>
</dbReference>
<dbReference type="Proteomes" id="UP000564644">
    <property type="component" value="Unassembled WGS sequence"/>
</dbReference>
<reference evidence="1 2" key="1">
    <citation type="submission" date="2020-08" db="EMBL/GenBank/DDBJ databases">
        <title>Cohnella phylogeny.</title>
        <authorList>
            <person name="Dunlap C."/>
        </authorList>
    </citation>
    <scope>NUCLEOTIDE SEQUENCE [LARGE SCALE GENOMIC DNA]</scope>
    <source>
        <strain evidence="1 2">CBP 2801</strain>
    </source>
</reference>
<protein>
    <submittedName>
        <fullName evidence="1">Uncharacterized protein</fullName>
    </submittedName>
</protein>
<accession>A0A7X0VWB6</accession>
<evidence type="ECO:0000313" key="2">
    <source>
        <dbReference type="Proteomes" id="UP000564644"/>
    </source>
</evidence>
<dbReference type="AlphaFoldDB" id="A0A7X0VWB6"/>
<evidence type="ECO:0000313" key="1">
    <source>
        <dbReference type="EMBL" id="MBB6730778.1"/>
    </source>
</evidence>
<proteinExistence type="predicted"/>
<gene>
    <name evidence="1" type="ORF">H7C18_07650</name>
</gene>
<keyword evidence="2" id="KW-1185">Reference proteome</keyword>
<organism evidence="1 2">
    <name type="scientific">Cohnella zeiphila</name>
    <dbReference type="NCBI Taxonomy" id="2761120"/>
    <lineage>
        <taxon>Bacteria</taxon>
        <taxon>Bacillati</taxon>
        <taxon>Bacillota</taxon>
        <taxon>Bacilli</taxon>
        <taxon>Bacillales</taxon>
        <taxon>Paenibacillaceae</taxon>
        <taxon>Cohnella</taxon>
    </lineage>
</organism>
<dbReference type="EMBL" id="JACJVO010000009">
    <property type="protein sequence ID" value="MBB6730778.1"/>
    <property type="molecule type" value="Genomic_DNA"/>
</dbReference>
<comment type="caution">
    <text evidence="1">The sequence shown here is derived from an EMBL/GenBank/DDBJ whole genome shotgun (WGS) entry which is preliminary data.</text>
</comment>